<dbReference type="KEGG" id="cgy:CGLY_12580"/>
<dbReference type="HOGENOM" id="CLU_069356_15_12_11"/>
<dbReference type="Pfam" id="PF00440">
    <property type="entry name" value="TetR_N"/>
    <property type="match status" value="1"/>
</dbReference>
<dbReference type="SUPFAM" id="SSF46689">
    <property type="entry name" value="Homeodomain-like"/>
    <property type="match status" value="1"/>
</dbReference>
<dbReference type="InterPro" id="IPR036271">
    <property type="entry name" value="Tet_transcr_reg_TetR-rel_C_sf"/>
</dbReference>
<reference evidence="4 5" key="1">
    <citation type="journal article" date="2015" name="Int. J. Syst. Evol. Microbiol.">
        <title>Revisiting Corynebacterium glyciniphilum (ex Kubota et al., 1972) sp. nov., nom. rev., isolated from putrefied banana.</title>
        <authorList>
            <person name="Al-Dilaimi A."/>
            <person name="Bednarz H."/>
            <person name="Lomker A."/>
            <person name="Niehaus K."/>
            <person name="Kalinowski J."/>
            <person name="Ruckert C."/>
        </authorList>
    </citation>
    <scope>NUCLEOTIDE SEQUENCE [LARGE SCALE GENOMIC DNA]</scope>
    <source>
        <strain evidence="4">AJ 3170</strain>
    </source>
</reference>
<dbReference type="Gene3D" id="1.10.357.10">
    <property type="entry name" value="Tetracycline Repressor, domain 2"/>
    <property type="match status" value="1"/>
</dbReference>
<evidence type="ECO:0000313" key="4">
    <source>
        <dbReference type="EMBL" id="AHW64956.1"/>
    </source>
</evidence>
<proteinExistence type="predicted"/>
<keyword evidence="5" id="KW-1185">Reference proteome</keyword>
<feature type="domain" description="HTH tetR-type" evidence="3">
    <location>
        <begin position="58"/>
        <end position="118"/>
    </location>
</feature>
<dbReference type="SUPFAM" id="SSF48498">
    <property type="entry name" value="Tetracyclin repressor-like, C-terminal domain"/>
    <property type="match status" value="1"/>
</dbReference>
<organism evidence="4 5">
    <name type="scientific">Corynebacterium glyciniphilum AJ 3170</name>
    <dbReference type="NCBI Taxonomy" id="1404245"/>
    <lineage>
        <taxon>Bacteria</taxon>
        <taxon>Bacillati</taxon>
        <taxon>Actinomycetota</taxon>
        <taxon>Actinomycetes</taxon>
        <taxon>Mycobacteriales</taxon>
        <taxon>Corynebacteriaceae</taxon>
        <taxon>Corynebacterium</taxon>
    </lineage>
</organism>
<dbReference type="GO" id="GO:0000976">
    <property type="term" value="F:transcription cis-regulatory region binding"/>
    <property type="evidence" value="ECO:0007669"/>
    <property type="project" value="TreeGrafter"/>
</dbReference>
<dbReference type="PANTHER" id="PTHR30055:SF223">
    <property type="entry name" value="HTH-TYPE TRANSCRIPTIONAL REGULATOR UIDR"/>
    <property type="match status" value="1"/>
</dbReference>
<dbReference type="PROSITE" id="PS50977">
    <property type="entry name" value="HTH_TETR_2"/>
    <property type="match status" value="1"/>
</dbReference>
<dbReference type="EMBL" id="CP006842">
    <property type="protein sequence ID" value="AHW64956.1"/>
    <property type="molecule type" value="Genomic_DNA"/>
</dbReference>
<protein>
    <submittedName>
        <fullName evidence="4">TetR family transcriptional regulator</fullName>
    </submittedName>
</protein>
<evidence type="ECO:0000259" key="3">
    <source>
        <dbReference type="PROSITE" id="PS50977"/>
    </source>
</evidence>
<dbReference type="STRING" id="1404245.CGLY_12580"/>
<dbReference type="GO" id="GO:0003700">
    <property type="term" value="F:DNA-binding transcription factor activity"/>
    <property type="evidence" value="ECO:0007669"/>
    <property type="project" value="TreeGrafter"/>
</dbReference>
<dbReference type="InterPro" id="IPR050109">
    <property type="entry name" value="HTH-type_TetR-like_transc_reg"/>
</dbReference>
<gene>
    <name evidence="4" type="ORF">CGLY_12580</name>
</gene>
<dbReference type="InterPro" id="IPR009057">
    <property type="entry name" value="Homeodomain-like_sf"/>
</dbReference>
<sequence>MGDVRPEPTPTAGGVPVTEPWRVCPATTLVYYLTDQSNNTDRKGGQYMARRTDPDEVARKKSRIADEAARLFATQGFENTSVAQIAAAVGTSPASIFYYFPDKASLFRAPFEQDIPAAERLIAEHADAADPLEAVLAIVDALAAEAAYPYAQGMLVESLRRMGHDPELIAASEQAAATQRAGLAALISRAMQDGQIDRTLDPSFAAQWVLTIIDACYLNAEPGRSPSPEVRRTVLGYLKGTDRGGKDHE</sequence>
<dbReference type="eggNOG" id="COG1309">
    <property type="taxonomic scope" value="Bacteria"/>
</dbReference>
<evidence type="ECO:0000313" key="5">
    <source>
        <dbReference type="Proteomes" id="UP000023703"/>
    </source>
</evidence>
<keyword evidence="1 2" id="KW-0238">DNA-binding</keyword>
<accession>X5EEB0</accession>
<dbReference type="PANTHER" id="PTHR30055">
    <property type="entry name" value="HTH-TYPE TRANSCRIPTIONAL REGULATOR RUTR"/>
    <property type="match status" value="1"/>
</dbReference>
<dbReference type="PRINTS" id="PR00455">
    <property type="entry name" value="HTHTETR"/>
</dbReference>
<dbReference type="Proteomes" id="UP000023703">
    <property type="component" value="Chromosome"/>
</dbReference>
<evidence type="ECO:0000256" key="1">
    <source>
        <dbReference type="ARBA" id="ARBA00023125"/>
    </source>
</evidence>
<feature type="DNA-binding region" description="H-T-H motif" evidence="2">
    <location>
        <begin position="81"/>
        <end position="100"/>
    </location>
</feature>
<dbReference type="InterPro" id="IPR001647">
    <property type="entry name" value="HTH_TetR"/>
</dbReference>
<dbReference type="AlphaFoldDB" id="X5EEB0"/>
<name>X5EEB0_9CORY</name>
<evidence type="ECO:0000256" key="2">
    <source>
        <dbReference type="PROSITE-ProRule" id="PRU00335"/>
    </source>
</evidence>